<dbReference type="Proteomes" id="UP000243525">
    <property type="component" value="Unassembled WGS sequence"/>
</dbReference>
<evidence type="ECO:0000313" key="2">
    <source>
        <dbReference type="Proteomes" id="UP000243525"/>
    </source>
</evidence>
<feature type="non-terminal residue" evidence="1">
    <location>
        <position position="29"/>
    </location>
</feature>
<name>A0A2T5C061_9BACT</name>
<organism evidence="1 2">
    <name type="scientific">Mangrovibacterium marinum</name>
    <dbReference type="NCBI Taxonomy" id="1639118"/>
    <lineage>
        <taxon>Bacteria</taxon>
        <taxon>Pseudomonadati</taxon>
        <taxon>Bacteroidota</taxon>
        <taxon>Bacteroidia</taxon>
        <taxon>Marinilabiliales</taxon>
        <taxon>Prolixibacteraceae</taxon>
        <taxon>Mangrovibacterium</taxon>
    </lineage>
</organism>
<keyword evidence="2" id="KW-1185">Reference proteome</keyword>
<reference evidence="1 2" key="1">
    <citation type="submission" date="2018-04" db="EMBL/GenBank/DDBJ databases">
        <title>Genomic Encyclopedia of Archaeal and Bacterial Type Strains, Phase II (KMG-II): from individual species to whole genera.</title>
        <authorList>
            <person name="Goeker M."/>
        </authorList>
    </citation>
    <scope>NUCLEOTIDE SEQUENCE [LARGE SCALE GENOMIC DNA]</scope>
    <source>
        <strain evidence="1 2">DSM 28823</strain>
    </source>
</reference>
<evidence type="ECO:0000313" key="1">
    <source>
        <dbReference type="EMBL" id="PTN07961.1"/>
    </source>
</evidence>
<proteinExistence type="predicted"/>
<protein>
    <recommendedName>
        <fullName evidence="3">Transposase</fullName>
    </recommendedName>
</protein>
<gene>
    <name evidence="1" type="ORF">C8N47_1111</name>
</gene>
<evidence type="ECO:0008006" key="3">
    <source>
        <dbReference type="Google" id="ProtNLM"/>
    </source>
</evidence>
<dbReference type="AlphaFoldDB" id="A0A2T5C061"/>
<accession>A0A2T5C061</accession>
<sequence length="29" mass="3467">MSADNYFITDQNAVYFLTFTVEDWIDVFT</sequence>
<comment type="caution">
    <text evidence="1">The sequence shown here is derived from an EMBL/GenBank/DDBJ whole genome shotgun (WGS) entry which is preliminary data.</text>
</comment>
<dbReference type="EMBL" id="QAAD01000011">
    <property type="protein sequence ID" value="PTN07961.1"/>
    <property type="molecule type" value="Genomic_DNA"/>
</dbReference>